<dbReference type="Proteomes" id="UP000754644">
    <property type="component" value="Unassembled WGS sequence"/>
</dbReference>
<gene>
    <name evidence="1" type="ORF">HQ497_08540</name>
</gene>
<comment type="caution">
    <text evidence="1">The sequence shown here is derived from an EMBL/GenBank/DDBJ whole genome shotgun (WGS) entry which is preliminary data.</text>
</comment>
<sequence>MKSAHILLLTATMMLPLGGCVIKINGDDRESDHGNWRSIQQSNVQRIKLLELGRSLSSIESEFGTPDIVESFQRDGNAYKVWFYRTQHVNSDGVTRRDETTPLVFIDDELVGWGETAIDKATR</sequence>
<name>A0A973A8Q0_9GAMM</name>
<protein>
    <submittedName>
        <fullName evidence="1">DUF3192 domain-containing protein</fullName>
    </submittedName>
</protein>
<reference evidence="1" key="1">
    <citation type="submission" date="2020-05" db="EMBL/GenBank/DDBJ databases">
        <title>Sulfur intermediates as new biogeochemical hubs in an aquatic model microbial ecosystem.</title>
        <authorList>
            <person name="Vigneron A."/>
        </authorList>
    </citation>
    <scope>NUCLEOTIDE SEQUENCE</scope>
    <source>
        <strain evidence="1">Bin.250</strain>
    </source>
</reference>
<dbReference type="Pfam" id="PF11399">
    <property type="entry name" value="DUF3192"/>
    <property type="match status" value="1"/>
</dbReference>
<dbReference type="InterPro" id="IPR021534">
    <property type="entry name" value="DUF3192"/>
</dbReference>
<evidence type="ECO:0000313" key="2">
    <source>
        <dbReference type="Proteomes" id="UP000754644"/>
    </source>
</evidence>
<dbReference type="AlphaFoldDB" id="A0A973A8Q0"/>
<dbReference type="EMBL" id="JABMOJ010000318">
    <property type="protein sequence ID" value="NQV65400.1"/>
    <property type="molecule type" value="Genomic_DNA"/>
</dbReference>
<proteinExistence type="predicted"/>
<evidence type="ECO:0000313" key="1">
    <source>
        <dbReference type="EMBL" id="NQV65400.1"/>
    </source>
</evidence>
<accession>A0A973A8Q0</accession>
<organism evidence="1 2">
    <name type="scientific">SAR86 cluster bacterium</name>
    <dbReference type="NCBI Taxonomy" id="2030880"/>
    <lineage>
        <taxon>Bacteria</taxon>
        <taxon>Pseudomonadati</taxon>
        <taxon>Pseudomonadota</taxon>
        <taxon>Gammaproteobacteria</taxon>
        <taxon>SAR86 cluster</taxon>
    </lineage>
</organism>